<dbReference type="GO" id="GO:0007034">
    <property type="term" value="P:vacuolar transport"/>
    <property type="evidence" value="ECO:0007669"/>
    <property type="project" value="TreeGrafter"/>
</dbReference>
<evidence type="ECO:0000313" key="2">
    <source>
        <dbReference type="EMBL" id="KAF2461423.1"/>
    </source>
</evidence>
<sequence length="210" mass="24415">MALPNVWHHRRVAENSAKACWICYKPSSSVLITPDNKDFFYVCPGHLKDRNFAIPDADEAAAFAERKKKEEMDREIEAVKKEYEEKKRKKKEKRKEKDKEKGKVEDNKKDKAAEKANEEEDKKDAEELEAKVGYLYLFSTFCFLILEQINSISKGEQKPDEGPRIFSLHKKFFQMRLDRIKNAETARRNRERMSRPGAFPSVPSGDPSGL</sequence>
<dbReference type="EMBL" id="MU001671">
    <property type="protein sequence ID" value="KAF2461423.1"/>
    <property type="molecule type" value="Genomic_DNA"/>
</dbReference>
<dbReference type="OrthoDB" id="2158714at2759"/>
<dbReference type="PANTHER" id="PTHR28218">
    <property type="entry name" value="VPS4-ASSOCIATED PROTEIN 1"/>
    <property type="match status" value="1"/>
</dbReference>
<keyword evidence="3" id="KW-1185">Reference proteome</keyword>
<evidence type="ECO:0000313" key="3">
    <source>
        <dbReference type="Proteomes" id="UP000799766"/>
    </source>
</evidence>
<reference evidence="2" key="1">
    <citation type="journal article" date="2020" name="Stud. Mycol.">
        <title>101 Dothideomycetes genomes: a test case for predicting lifestyles and emergence of pathogens.</title>
        <authorList>
            <person name="Haridas S."/>
            <person name="Albert R."/>
            <person name="Binder M."/>
            <person name="Bloem J."/>
            <person name="Labutti K."/>
            <person name="Salamov A."/>
            <person name="Andreopoulos B."/>
            <person name="Baker S."/>
            <person name="Barry K."/>
            <person name="Bills G."/>
            <person name="Bluhm B."/>
            <person name="Cannon C."/>
            <person name="Castanera R."/>
            <person name="Culley D."/>
            <person name="Daum C."/>
            <person name="Ezra D."/>
            <person name="Gonzalez J."/>
            <person name="Henrissat B."/>
            <person name="Kuo A."/>
            <person name="Liang C."/>
            <person name="Lipzen A."/>
            <person name="Lutzoni F."/>
            <person name="Magnuson J."/>
            <person name="Mondo S."/>
            <person name="Nolan M."/>
            <person name="Ohm R."/>
            <person name="Pangilinan J."/>
            <person name="Park H.-J."/>
            <person name="Ramirez L."/>
            <person name="Alfaro M."/>
            <person name="Sun H."/>
            <person name="Tritt A."/>
            <person name="Yoshinaga Y."/>
            <person name="Zwiers L.-H."/>
            <person name="Turgeon B."/>
            <person name="Goodwin S."/>
            <person name="Spatafora J."/>
            <person name="Crous P."/>
            <person name="Grigoriev I."/>
        </authorList>
    </citation>
    <scope>NUCLEOTIDE SEQUENCE</scope>
    <source>
        <strain evidence="2">ATCC 16933</strain>
    </source>
</reference>
<gene>
    <name evidence="2" type="ORF">BDY21DRAFT_86039</name>
</gene>
<feature type="region of interest" description="Disordered" evidence="1">
    <location>
        <begin position="180"/>
        <end position="210"/>
    </location>
</feature>
<accession>A0A6A6PDC9</accession>
<dbReference type="GO" id="GO:0005768">
    <property type="term" value="C:endosome"/>
    <property type="evidence" value="ECO:0007669"/>
    <property type="project" value="TreeGrafter"/>
</dbReference>
<evidence type="ECO:0000256" key="1">
    <source>
        <dbReference type="SAM" id="MobiDB-lite"/>
    </source>
</evidence>
<feature type="compositionally biased region" description="Basic and acidic residues" evidence="1">
    <location>
        <begin position="95"/>
        <end position="124"/>
    </location>
</feature>
<dbReference type="PANTHER" id="PTHR28218:SF1">
    <property type="entry name" value="VPS4-ASSOCIATED PROTEIN 1"/>
    <property type="match status" value="1"/>
</dbReference>
<protein>
    <submittedName>
        <fullName evidence="2">AAA-ATPase Vps4-associated protein 1-domain-containing protein</fullName>
    </submittedName>
</protein>
<dbReference type="AlphaFoldDB" id="A0A6A6PDC9"/>
<dbReference type="Pfam" id="PF08432">
    <property type="entry name" value="Vfa1"/>
    <property type="match status" value="1"/>
</dbReference>
<organism evidence="2 3">
    <name type="scientific">Lineolata rhizophorae</name>
    <dbReference type="NCBI Taxonomy" id="578093"/>
    <lineage>
        <taxon>Eukaryota</taxon>
        <taxon>Fungi</taxon>
        <taxon>Dikarya</taxon>
        <taxon>Ascomycota</taxon>
        <taxon>Pezizomycotina</taxon>
        <taxon>Dothideomycetes</taxon>
        <taxon>Dothideomycetes incertae sedis</taxon>
        <taxon>Lineolatales</taxon>
        <taxon>Lineolataceae</taxon>
        <taxon>Lineolata</taxon>
    </lineage>
</organism>
<name>A0A6A6PDC9_9PEZI</name>
<dbReference type="Proteomes" id="UP000799766">
    <property type="component" value="Unassembled WGS sequence"/>
</dbReference>
<feature type="compositionally biased region" description="Basic and acidic residues" evidence="1">
    <location>
        <begin position="180"/>
        <end position="194"/>
    </location>
</feature>
<dbReference type="InterPro" id="IPR013640">
    <property type="entry name" value="Vfa1"/>
</dbReference>
<proteinExistence type="predicted"/>
<feature type="region of interest" description="Disordered" evidence="1">
    <location>
        <begin position="81"/>
        <end position="124"/>
    </location>
</feature>